<comment type="caution">
    <text evidence="1">The sequence shown here is derived from an EMBL/GenBank/DDBJ whole genome shotgun (WGS) entry which is preliminary data.</text>
</comment>
<name>A0A5C7HLD0_9ROSI</name>
<dbReference type="AlphaFoldDB" id="A0A5C7HLD0"/>
<keyword evidence="2" id="KW-1185">Reference proteome</keyword>
<protein>
    <submittedName>
        <fullName evidence="1">Uncharacterized protein</fullName>
    </submittedName>
</protein>
<proteinExistence type="predicted"/>
<dbReference type="Proteomes" id="UP000323000">
    <property type="component" value="Chromosome 7"/>
</dbReference>
<evidence type="ECO:0000313" key="2">
    <source>
        <dbReference type="Proteomes" id="UP000323000"/>
    </source>
</evidence>
<reference evidence="2" key="1">
    <citation type="journal article" date="2019" name="Gigascience">
        <title>De novo genome assembly of the endangered Acer yangbiense, a plant species with extremely small populations endemic to Yunnan Province, China.</title>
        <authorList>
            <person name="Yang J."/>
            <person name="Wariss H.M."/>
            <person name="Tao L."/>
            <person name="Zhang R."/>
            <person name="Yun Q."/>
            <person name="Hollingsworth P."/>
            <person name="Dao Z."/>
            <person name="Luo G."/>
            <person name="Guo H."/>
            <person name="Ma Y."/>
            <person name="Sun W."/>
        </authorList>
    </citation>
    <scope>NUCLEOTIDE SEQUENCE [LARGE SCALE GENOMIC DNA]</scope>
    <source>
        <strain evidence="2">cv. Malutang</strain>
    </source>
</reference>
<sequence>MIKYLKPLQFYQESLKRIFVTPPTVFLGLNVSDQFVSVATSDSKKLYACEVGFCMRDERILDKLVNEVQNRDPPVDVHTLINDICKKGKFENLKYTYWKDNTTSERADFGCNELIHQLHDLERAIGIPPPGPPFDMVSARHMLQASLDVFNTLVERKKYGFDVKMGGDGGFRINGGGFCTIVSSRIHVGG</sequence>
<organism evidence="1 2">
    <name type="scientific">Acer yangbiense</name>
    <dbReference type="NCBI Taxonomy" id="1000413"/>
    <lineage>
        <taxon>Eukaryota</taxon>
        <taxon>Viridiplantae</taxon>
        <taxon>Streptophyta</taxon>
        <taxon>Embryophyta</taxon>
        <taxon>Tracheophyta</taxon>
        <taxon>Spermatophyta</taxon>
        <taxon>Magnoliopsida</taxon>
        <taxon>eudicotyledons</taxon>
        <taxon>Gunneridae</taxon>
        <taxon>Pentapetalae</taxon>
        <taxon>rosids</taxon>
        <taxon>malvids</taxon>
        <taxon>Sapindales</taxon>
        <taxon>Sapindaceae</taxon>
        <taxon>Hippocastanoideae</taxon>
        <taxon>Acereae</taxon>
        <taxon>Acer</taxon>
    </lineage>
</organism>
<accession>A0A5C7HLD0</accession>
<evidence type="ECO:0000313" key="1">
    <source>
        <dbReference type="EMBL" id="TXG57595.1"/>
    </source>
</evidence>
<gene>
    <name evidence="1" type="ORF">EZV62_015424</name>
</gene>
<dbReference type="EMBL" id="VAHF01000007">
    <property type="protein sequence ID" value="TXG57595.1"/>
    <property type="molecule type" value="Genomic_DNA"/>
</dbReference>